<dbReference type="RefSeq" id="YP_002517708.1">
    <property type="nucleotide sequence ID" value="NC_011916.1"/>
</dbReference>
<dbReference type="Gene3D" id="3.40.190.80">
    <property type="match status" value="1"/>
</dbReference>
<dbReference type="KEGG" id="ccs:CCNA_02335"/>
<dbReference type="SUPFAM" id="SSF56655">
    <property type="entry name" value="Carbohydrate phosphatase"/>
    <property type="match status" value="1"/>
</dbReference>
<dbReference type="PANTHER" id="PTHR20854">
    <property type="entry name" value="INOSITOL MONOPHOSPHATASE"/>
    <property type="match status" value="1"/>
</dbReference>
<comment type="cofactor">
    <cofactor evidence="1 5">
        <name>Mg(2+)</name>
        <dbReference type="ChEBI" id="CHEBI:18420"/>
    </cofactor>
</comment>
<dbReference type="GO" id="GO:0007165">
    <property type="term" value="P:signal transduction"/>
    <property type="evidence" value="ECO:0007669"/>
    <property type="project" value="TreeGrafter"/>
</dbReference>
<evidence type="ECO:0000313" key="7">
    <source>
        <dbReference type="Proteomes" id="UP000001364"/>
    </source>
</evidence>
<dbReference type="GO" id="GO:0006020">
    <property type="term" value="P:inositol metabolic process"/>
    <property type="evidence" value="ECO:0007669"/>
    <property type="project" value="TreeGrafter"/>
</dbReference>
<dbReference type="GO" id="GO:0004401">
    <property type="term" value="F:histidinol-phosphatase activity"/>
    <property type="evidence" value="ECO:0007669"/>
    <property type="project" value="UniProtKB-UniRule"/>
</dbReference>
<dbReference type="AlphaFoldDB" id="A0A0H3CA67"/>
<keyword evidence="3 6" id="KW-0378">Hydrolase</keyword>
<evidence type="ECO:0000256" key="5">
    <source>
        <dbReference type="PIRSR" id="PIRSR600760-2"/>
    </source>
</evidence>
<sequence>MTLSADRLAALDAFILDLNRASADVILPLFRADHGLEDKGAGKNLPRDTHAAFDPVTEADRGAEAAIRALIAQRFPDHGVIGEEYGEDRPDAEFVWVLDPIDGTRAFIAGLPLWTTLIGLRHEGRPVLGSIGQPYVNEIFIGHAGGARLVSGGEARPIRVRECANINDAVIATTDPDACFDGAERGAWLQVRAAAKLARLGCDAYAYAMVAMGKMDMVIEAGLKSWDIEAAIPLIEGAGGMVTNWRGEPVGPNGGQMVISGDRRPLDEALVSLRRSAK</sequence>
<feature type="binding site" evidence="5">
    <location>
        <position position="102"/>
    </location>
    <ligand>
        <name>Mg(2+)</name>
        <dbReference type="ChEBI" id="CHEBI:18420"/>
        <label>1</label>
        <note>catalytic</note>
    </ligand>
</feature>
<dbReference type="GO" id="GO:0046872">
    <property type="term" value="F:metal ion binding"/>
    <property type="evidence" value="ECO:0007669"/>
    <property type="project" value="UniProtKB-KW"/>
</dbReference>
<reference evidence="6 7" key="1">
    <citation type="journal article" date="2010" name="J. Bacteriol.">
        <title>The genetic basis of laboratory adaptation in Caulobacter crescentus.</title>
        <authorList>
            <person name="Marks M.E."/>
            <person name="Castro-Rojas C.M."/>
            <person name="Teiling C."/>
            <person name="Du L."/>
            <person name="Kapatral V."/>
            <person name="Walunas T.L."/>
            <person name="Crosson S."/>
        </authorList>
    </citation>
    <scope>NUCLEOTIDE SEQUENCE [LARGE SCALE GENOMIC DNA]</scope>
    <source>
        <strain evidence="7">NA1000 / CB15N</strain>
    </source>
</reference>
<proteinExistence type="inferred from homology"/>
<dbReference type="OrthoDB" id="9785695at2"/>
<dbReference type="FunFam" id="3.30.540.10:FF:000030">
    <property type="entry name" value="Inositol monophosphatase"/>
    <property type="match status" value="1"/>
</dbReference>
<organism evidence="6 7">
    <name type="scientific">Caulobacter vibrioides (strain NA1000 / CB15N)</name>
    <name type="common">Caulobacter crescentus</name>
    <dbReference type="NCBI Taxonomy" id="565050"/>
    <lineage>
        <taxon>Bacteria</taxon>
        <taxon>Pseudomonadati</taxon>
        <taxon>Pseudomonadota</taxon>
        <taxon>Alphaproteobacteria</taxon>
        <taxon>Caulobacterales</taxon>
        <taxon>Caulobacteraceae</taxon>
        <taxon>Caulobacter</taxon>
    </lineage>
</organism>
<feature type="binding site" evidence="5">
    <location>
        <position position="227"/>
    </location>
    <ligand>
        <name>Mg(2+)</name>
        <dbReference type="ChEBI" id="CHEBI:18420"/>
        <label>1</label>
        <note>catalytic</note>
    </ligand>
</feature>
<dbReference type="GO" id="GO:0000105">
    <property type="term" value="P:L-histidine biosynthetic process"/>
    <property type="evidence" value="ECO:0007669"/>
    <property type="project" value="UniProtKB-UniRule"/>
</dbReference>
<evidence type="ECO:0000256" key="3">
    <source>
        <dbReference type="ARBA" id="ARBA00022801"/>
    </source>
</evidence>
<comment type="similarity">
    <text evidence="2">Belongs to the inositol monophosphatase superfamily.</text>
</comment>
<dbReference type="Pfam" id="PF00459">
    <property type="entry name" value="Inositol_P"/>
    <property type="match status" value="1"/>
</dbReference>
<dbReference type="SMR" id="A0A0H3CA67"/>
<dbReference type="NCBIfam" id="TIGR02067">
    <property type="entry name" value="his_9_HisN"/>
    <property type="match status" value="1"/>
</dbReference>
<dbReference type="EMBL" id="CP001340">
    <property type="protein sequence ID" value="ACL95800.1"/>
    <property type="molecule type" value="Genomic_DNA"/>
</dbReference>
<protein>
    <recommendedName>
        <fullName evidence="4">Histidinol-phosphatase</fullName>
        <ecNumber evidence="4">3.1.3.15</ecNumber>
    </recommendedName>
</protein>
<dbReference type="CDD" id="cd01641">
    <property type="entry name" value="Bacterial_IMPase_like_1"/>
    <property type="match status" value="1"/>
</dbReference>
<dbReference type="PATRIC" id="fig|565050.3.peg.2287"/>
<feature type="binding site" evidence="5">
    <location>
        <position position="99"/>
    </location>
    <ligand>
        <name>Mg(2+)</name>
        <dbReference type="ChEBI" id="CHEBI:18420"/>
        <label>1</label>
        <note>catalytic</note>
    </ligand>
</feature>
<evidence type="ECO:0000256" key="2">
    <source>
        <dbReference type="ARBA" id="ARBA00009759"/>
    </source>
</evidence>
<dbReference type="EC" id="3.1.3.15" evidence="4"/>
<keyword evidence="5" id="KW-0460">Magnesium</keyword>
<evidence type="ECO:0000313" key="6">
    <source>
        <dbReference type="EMBL" id="ACL95800.1"/>
    </source>
</evidence>
<dbReference type="InterPro" id="IPR000760">
    <property type="entry name" value="Inositol_monophosphatase-like"/>
</dbReference>
<evidence type="ECO:0000256" key="4">
    <source>
        <dbReference type="NCBIfam" id="TIGR02067"/>
    </source>
</evidence>
<dbReference type="HOGENOM" id="CLU_044118_4_1_5"/>
<accession>A0A0H3CA67</accession>
<feature type="binding site" evidence="5">
    <location>
        <position position="101"/>
    </location>
    <ligand>
        <name>Mg(2+)</name>
        <dbReference type="ChEBI" id="CHEBI:18420"/>
        <label>1</label>
        <note>catalytic</note>
    </ligand>
</feature>
<dbReference type="PANTHER" id="PTHR20854:SF4">
    <property type="entry name" value="INOSITOL-1-MONOPHOSPHATASE-RELATED"/>
    <property type="match status" value="1"/>
</dbReference>
<dbReference type="GO" id="GO:0008934">
    <property type="term" value="F:inositol monophosphate 1-phosphatase activity"/>
    <property type="evidence" value="ECO:0007669"/>
    <property type="project" value="TreeGrafter"/>
</dbReference>
<evidence type="ECO:0000256" key="1">
    <source>
        <dbReference type="ARBA" id="ARBA00001946"/>
    </source>
</evidence>
<dbReference type="RefSeq" id="WP_010920113.1">
    <property type="nucleotide sequence ID" value="NC_011916.1"/>
</dbReference>
<dbReference type="GeneID" id="7332289"/>
<dbReference type="Gene3D" id="3.30.540.10">
    <property type="entry name" value="Fructose-1,6-Bisphosphatase, subunit A, domain 1"/>
    <property type="match status" value="1"/>
</dbReference>
<dbReference type="Proteomes" id="UP000001364">
    <property type="component" value="Chromosome"/>
</dbReference>
<dbReference type="InterPro" id="IPR011809">
    <property type="entry name" value="His_9_proposed"/>
</dbReference>
<name>A0A0H3CA67_CAUVN</name>
<feature type="binding site" evidence="5">
    <location>
        <position position="83"/>
    </location>
    <ligand>
        <name>Mg(2+)</name>
        <dbReference type="ChEBI" id="CHEBI:18420"/>
        <label>1</label>
        <note>catalytic</note>
    </ligand>
</feature>
<gene>
    <name evidence="6" type="ordered locus">CCNA_02335</name>
</gene>
<keyword evidence="5" id="KW-0479">Metal-binding</keyword>
<keyword evidence="7" id="KW-1185">Reference proteome</keyword>
<dbReference type="PhylomeDB" id="A0A0H3CA67"/>
<dbReference type="PRINTS" id="PR00377">
    <property type="entry name" value="IMPHPHTASES"/>
</dbReference>